<dbReference type="AlphaFoldDB" id="A0A1Y4M3C7"/>
<comment type="caution">
    <text evidence="1">The sequence shown here is derived from an EMBL/GenBank/DDBJ whole genome shotgun (WGS) entry which is preliminary data.</text>
</comment>
<accession>A0A1Y4M3C7</accession>
<keyword evidence="2" id="KW-1185">Reference proteome</keyword>
<reference evidence="2" key="1">
    <citation type="submission" date="2017-04" db="EMBL/GenBank/DDBJ databases">
        <title>Function of individual gut microbiota members based on whole genome sequencing of pure cultures obtained from chicken caecum.</title>
        <authorList>
            <person name="Medvecky M."/>
            <person name="Cejkova D."/>
            <person name="Polansky O."/>
            <person name="Karasova D."/>
            <person name="Kubasova T."/>
            <person name="Cizek A."/>
            <person name="Rychlik I."/>
        </authorList>
    </citation>
    <scope>NUCLEOTIDE SEQUENCE [LARGE SCALE GENOMIC DNA]</scope>
    <source>
        <strain evidence="2">An178</strain>
    </source>
</reference>
<evidence type="ECO:0000313" key="2">
    <source>
        <dbReference type="Proteomes" id="UP000195447"/>
    </source>
</evidence>
<dbReference type="EMBL" id="NFKM01000001">
    <property type="protein sequence ID" value="OUP61861.1"/>
    <property type="molecule type" value="Genomic_DNA"/>
</dbReference>
<sequence>MNKYSYRYKIKNDGTIALYRIYSNVPYIQIPKVIDGRIVSELADHCFSTRNNHLEDTLICNSDENLYELNKENIEYIDIPDTVTKLGSFCFYNCKKLKEIHLSNKLKQIGSDMFLNCHELSTIYIHASINEPTMLKQILTQISWDIDICFNDATLFYPEYYEIYDEIGPAHIFSLNISGEGFRLRQCFKDGLVSLEEYDATFPKLCVEENKDTLAHFVMHRFKKNPSFYQDYIIQNQTYICEYILKFKSMDNQEKLDKIEFMLLQGWLESTILDDLITFSTNTNQVEITTTLITWKKKYFTKKQKYDFEDF</sequence>
<evidence type="ECO:0000313" key="1">
    <source>
        <dbReference type="EMBL" id="OUP61861.1"/>
    </source>
</evidence>
<organism evidence="1 2">
    <name type="scientific">Faecalitalea cylindroides</name>
    <dbReference type="NCBI Taxonomy" id="39483"/>
    <lineage>
        <taxon>Bacteria</taxon>
        <taxon>Bacillati</taxon>
        <taxon>Bacillota</taxon>
        <taxon>Erysipelotrichia</taxon>
        <taxon>Erysipelotrichales</taxon>
        <taxon>Erysipelotrichaceae</taxon>
        <taxon>Faecalitalea</taxon>
    </lineage>
</organism>
<dbReference type="Gene3D" id="3.80.10.10">
    <property type="entry name" value="Ribonuclease Inhibitor"/>
    <property type="match status" value="1"/>
</dbReference>
<dbReference type="Pfam" id="PF13306">
    <property type="entry name" value="LRR_5"/>
    <property type="match status" value="1"/>
</dbReference>
<proteinExistence type="predicted"/>
<dbReference type="SUPFAM" id="SSF52058">
    <property type="entry name" value="L domain-like"/>
    <property type="match status" value="1"/>
</dbReference>
<evidence type="ECO:0008006" key="3">
    <source>
        <dbReference type="Google" id="ProtNLM"/>
    </source>
</evidence>
<dbReference type="Proteomes" id="UP000195447">
    <property type="component" value="Unassembled WGS sequence"/>
</dbReference>
<name>A0A1Y4M3C7_9FIRM</name>
<gene>
    <name evidence="1" type="ORF">B5F14_00260</name>
</gene>
<dbReference type="RefSeq" id="WP_087157966.1">
    <property type="nucleotide sequence ID" value="NZ_CATZRL010000023.1"/>
</dbReference>
<protein>
    <recommendedName>
        <fullName evidence="3">Leucine-rich repeat domain-containing protein</fullName>
    </recommendedName>
</protein>
<dbReference type="InterPro" id="IPR032675">
    <property type="entry name" value="LRR_dom_sf"/>
</dbReference>
<dbReference type="InterPro" id="IPR026906">
    <property type="entry name" value="LRR_5"/>
</dbReference>